<dbReference type="Proteomes" id="UP001238603">
    <property type="component" value="Unassembled WGS sequence"/>
</dbReference>
<dbReference type="InterPro" id="IPR004090">
    <property type="entry name" value="Chemotax_Me-accpt_rcpt"/>
</dbReference>
<organism evidence="11 12">
    <name type="scientific">Roseateles subflavus</name>
    <dbReference type="NCBI Taxonomy" id="3053353"/>
    <lineage>
        <taxon>Bacteria</taxon>
        <taxon>Pseudomonadati</taxon>
        <taxon>Pseudomonadota</taxon>
        <taxon>Betaproteobacteria</taxon>
        <taxon>Burkholderiales</taxon>
        <taxon>Sphaerotilaceae</taxon>
        <taxon>Roseateles</taxon>
    </lineage>
</organism>
<protein>
    <submittedName>
        <fullName evidence="11">Methyl-accepting chemotaxis protein</fullName>
    </submittedName>
</protein>
<keyword evidence="6 9" id="KW-0472">Membrane</keyword>
<keyword evidence="2" id="KW-1003">Cell membrane</keyword>
<dbReference type="CDD" id="cd11386">
    <property type="entry name" value="MCP_signal"/>
    <property type="match status" value="1"/>
</dbReference>
<dbReference type="SUPFAM" id="SSF58104">
    <property type="entry name" value="Methyl-accepting chemotaxis protein (MCP) signaling domain"/>
    <property type="match status" value="1"/>
</dbReference>
<feature type="transmembrane region" description="Helical" evidence="9">
    <location>
        <begin position="12"/>
        <end position="34"/>
    </location>
</feature>
<dbReference type="SMART" id="SM00283">
    <property type="entry name" value="MA"/>
    <property type="match status" value="1"/>
</dbReference>
<dbReference type="Pfam" id="PF00015">
    <property type="entry name" value="MCPsignal"/>
    <property type="match status" value="1"/>
</dbReference>
<evidence type="ECO:0000256" key="4">
    <source>
        <dbReference type="ARBA" id="ARBA00022692"/>
    </source>
</evidence>
<dbReference type="Pfam" id="PF17200">
    <property type="entry name" value="sCache_2"/>
    <property type="match status" value="1"/>
</dbReference>
<dbReference type="PANTHER" id="PTHR43531:SF14">
    <property type="entry name" value="METHYL-ACCEPTING CHEMOTAXIS PROTEIN I-RELATED"/>
    <property type="match status" value="1"/>
</dbReference>
<keyword evidence="3" id="KW-0488">Methylation</keyword>
<evidence type="ECO:0000256" key="3">
    <source>
        <dbReference type="ARBA" id="ARBA00022481"/>
    </source>
</evidence>
<name>A0ABT7LK80_9BURK</name>
<accession>A0ABT7LK80</accession>
<comment type="similarity">
    <text evidence="7">Belongs to the methyl-accepting chemotaxis (MCP) protein family.</text>
</comment>
<evidence type="ECO:0000256" key="6">
    <source>
        <dbReference type="ARBA" id="ARBA00023136"/>
    </source>
</evidence>
<keyword evidence="12" id="KW-1185">Reference proteome</keyword>
<dbReference type="Gene3D" id="3.30.450.20">
    <property type="entry name" value="PAS domain"/>
    <property type="match status" value="1"/>
</dbReference>
<keyword evidence="5 9" id="KW-1133">Transmembrane helix</keyword>
<dbReference type="PROSITE" id="PS50111">
    <property type="entry name" value="CHEMOTAXIS_TRANSDUC_2"/>
    <property type="match status" value="1"/>
</dbReference>
<evidence type="ECO:0000256" key="2">
    <source>
        <dbReference type="ARBA" id="ARBA00022475"/>
    </source>
</evidence>
<dbReference type="Gene3D" id="1.10.287.950">
    <property type="entry name" value="Methyl-accepting chemotaxis protein"/>
    <property type="match status" value="1"/>
</dbReference>
<keyword evidence="8" id="KW-0807">Transducer</keyword>
<dbReference type="SMART" id="SM01049">
    <property type="entry name" value="Cache_2"/>
    <property type="match status" value="1"/>
</dbReference>
<dbReference type="PANTHER" id="PTHR43531">
    <property type="entry name" value="PROTEIN ICFG"/>
    <property type="match status" value="1"/>
</dbReference>
<dbReference type="InterPro" id="IPR051310">
    <property type="entry name" value="MCP_chemotaxis"/>
</dbReference>
<gene>
    <name evidence="11" type="ORF">QRD43_11815</name>
</gene>
<proteinExistence type="inferred from homology"/>
<sequence>MLNQWSFKRRIALLTISAMLGVMVLLLLTTYQTYVEIMGSRREMLQTAVQSVFHVVDGYRQQAASGKLSPEAAQAAAKEAIRQARYGGADGKTEYLYAWTQDGVSVMHPIKPEWAGQNMVDKLKDADGRFTIRDMIDGLRASRDGRAFVDTQFPRPGKTEPVPKLQFVMAVPEWNWMVGSGLYMDDVKALVWSAALTRLGLGLAVFAGVGFIGWVITRSVLQQLGGEPAEAMDAMRAVAAGDLRSSGRKADEHSLLGQLQHMVQALNGTMSQLRAAGDSISTAAGEIAQGNHDLSARTEQTASNLEETASSMEEMNGAVSQSADTARQANQLAVSAAEAAQRGGQVVGQVTQSMASITESSRKIGDIIGVIDGIAFQTNILALNAAVEAARAGEQGRGFAVVAGEVRSLAQRSAEAAREIKTLIGTSVANVEQGASLVQSTGQAMQDITSSVSRVADLIGEIAAASAEQRDGIQQVNQAVAQLDQMTQQNAALVEESAAAAQSMRDQAHQLSEAIAAFRLG</sequence>
<dbReference type="PRINTS" id="PR00260">
    <property type="entry name" value="CHEMTRNSDUCR"/>
</dbReference>
<reference evidence="11 12" key="1">
    <citation type="submission" date="2023-06" db="EMBL/GenBank/DDBJ databases">
        <title>Pelomonas sp. APW6 16S ribosomal RNA gene genome sequencing and assembly.</title>
        <authorList>
            <person name="Woo H."/>
        </authorList>
    </citation>
    <scope>NUCLEOTIDE SEQUENCE [LARGE SCALE GENOMIC DNA]</scope>
    <source>
        <strain evidence="11 12">APW6</strain>
    </source>
</reference>
<comment type="caution">
    <text evidence="11">The sequence shown here is derived from an EMBL/GenBank/DDBJ whole genome shotgun (WGS) entry which is preliminary data.</text>
</comment>
<evidence type="ECO:0000313" key="11">
    <source>
        <dbReference type="EMBL" id="MDL5032590.1"/>
    </source>
</evidence>
<dbReference type="RefSeq" id="WP_285982683.1">
    <property type="nucleotide sequence ID" value="NZ_JASVDS010000003.1"/>
</dbReference>
<dbReference type="EMBL" id="JASVDS010000003">
    <property type="protein sequence ID" value="MDL5032590.1"/>
    <property type="molecule type" value="Genomic_DNA"/>
</dbReference>
<evidence type="ECO:0000313" key="12">
    <source>
        <dbReference type="Proteomes" id="UP001238603"/>
    </source>
</evidence>
<evidence type="ECO:0000256" key="1">
    <source>
        <dbReference type="ARBA" id="ARBA00004651"/>
    </source>
</evidence>
<dbReference type="InterPro" id="IPR033480">
    <property type="entry name" value="sCache_2"/>
</dbReference>
<feature type="domain" description="Methyl-accepting transducer" evidence="10">
    <location>
        <begin position="276"/>
        <end position="505"/>
    </location>
</feature>
<dbReference type="InterPro" id="IPR004089">
    <property type="entry name" value="MCPsignal_dom"/>
</dbReference>
<evidence type="ECO:0000256" key="9">
    <source>
        <dbReference type="SAM" id="Phobius"/>
    </source>
</evidence>
<evidence type="ECO:0000259" key="10">
    <source>
        <dbReference type="PROSITE" id="PS50111"/>
    </source>
</evidence>
<evidence type="ECO:0000256" key="7">
    <source>
        <dbReference type="ARBA" id="ARBA00029447"/>
    </source>
</evidence>
<evidence type="ECO:0000256" key="5">
    <source>
        <dbReference type="ARBA" id="ARBA00022989"/>
    </source>
</evidence>
<keyword evidence="4 9" id="KW-0812">Transmembrane</keyword>
<comment type="subcellular location">
    <subcellularLocation>
        <location evidence="1">Cell membrane</location>
        <topology evidence="1">Multi-pass membrane protein</topology>
    </subcellularLocation>
</comment>
<evidence type="ECO:0000256" key="8">
    <source>
        <dbReference type="PROSITE-ProRule" id="PRU00284"/>
    </source>
</evidence>